<proteinExistence type="predicted"/>
<dbReference type="STRING" id="943830.A4A58_19815"/>
<evidence type="ECO:0000313" key="2">
    <source>
        <dbReference type="EMBL" id="KZD20465.1"/>
    </source>
</evidence>
<dbReference type="PANTHER" id="PTHR35802">
    <property type="entry name" value="PROTEASE SYNTHASE AND SPORULATION PROTEIN PAI 2"/>
    <property type="match status" value="1"/>
</dbReference>
<dbReference type="InterPro" id="IPR007396">
    <property type="entry name" value="TR_PAI2-type"/>
</dbReference>
<dbReference type="Proteomes" id="UP000076574">
    <property type="component" value="Unassembled WGS sequence"/>
</dbReference>
<feature type="compositionally biased region" description="Basic and acidic residues" evidence="1">
    <location>
        <begin position="177"/>
        <end position="196"/>
    </location>
</feature>
<dbReference type="EMBL" id="LVYV01000056">
    <property type="protein sequence ID" value="KZD20465.1"/>
    <property type="molecule type" value="Genomic_DNA"/>
</dbReference>
<dbReference type="PIRSF" id="PIRSF010372">
    <property type="entry name" value="PaiB"/>
    <property type="match status" value="1"/>
</dbReference>
<dbReference type="RefSeq" id="WP_068738832.1">
    <property type="nucleotide sequence ID" value="NZ_LVYV01000056.1"/>
</dbReference>
<dbReference type="PANTHER" id="PTHR35802:SF1">
    <property type="entry name" value="PROTEASE SYNTHASE AND SPORULATION PROTEIN PAI 2"/>
    <property type="match status" value="1"/>
</dbReference>
<evidence type="ECO:0000313" key="3">
    <source>
        <dbReference type="Proteomes" id="UP000076574"/>
    </source>
</evidence>
<sequence>MYVPPHFDEQRKDVLHDLIDKNALGILITNGRSGLDANHIPFHLARNEGSHGVLHSHVARANPVWQDIADGDEALVVFRAADAYISPNWYPSKHEFHKQVPTWNYMVAHAYARATIRDDERYLRGVVARLTRTHEASEPTPWKMTDSSKEFIDTMMKAIVGIEFEITRLVGKSKLSQNREQRDIDTAGQKLSERGEGVVSDAMKIVSAAKTPA</sequence>
<name>A0A163X642_9BRAD</name>
<gene>
    <name evidence="2" type="ORF">A4A58_19815</name>
</gene>
<keyword evidence="3" id="KW-1185">Reference proteome</keyword>
<dbReference type="SUPFAM" id="SSF50475">
    <property type="entry name" value="FMN-binding split barrel"/>
    <property type="match status" value="1"/>
</dbReference>
<organism evidence="2 3">
    <name type="scientific">Tardiphaga robiniae</name>
    <dbReference type="NCBI Taxonomy" id="943830"/>
    <lineage>
        <taxon>Bacteria</taxon>
        <taxon>Pseudomonadati</taxon>
        <taxon>Pseudomonadota</taxon>
        <taxon>Alphaproteobacteria</taxon>
        <taxon>Hyphomicrobiales</taxon>
        <taxon>Nitrobacteraceae</taxon>
        <taxon>Tardiphaga</taxon>
    </lineage>
</organism>
<feature type="region of interest" description="Disordered" evidence="1">
    <location>
        <begin position="175"/>
        <end position="196"/>
    </location>
</feature>
<dbReference type="AlphaFoldDB" id="A0A163X642"/>
<dbReference type="InterPro" id="IPR012349">
    <property type="entry name" value="Split_barrel_FMN-bd"/>
</dbReference>
<dbReference type="Gene3D" id="2.30.110.10">
    <property type="entry name" value="Electron Transport, Fmn-binding Protein, Chain A"/>
    <property type="match status" value="1"/>
</dbReference>
<dbReference type="OrthoDB" id="9794948at2"/>
<evidence type="ECO:0000256" key="1">
    <source>
        <dbReference type="SAM" id="MobiDB-lite"/>
    </source>
</evidence>
<reference evidence="2 3" key="1">
    <citation type="submission" date="2016-03" db="EMBL/GenBank/DDBJ databases">
        <title>Microsymbionts genomes from the relict species Vavilovia formosa (Stev.) Fed.</title>
        <authorList>
            <person name="Kopat V."/>
            <person name="Chirak E."/>
            <person name="Kimeklis A."/>
            <person name="Andronov E."/>
        </authorList>
    </citation>
    <scope>NUCLEOTIDE SEQUENCE [LARGE SCALE GENOMIC DNA]</scope>
    <source>
        <strain evidence="2 3">Vaf07</strain>
    </source>
</reference>
<comment type="caution">
    <text evidence="2">The sequence shown here is derived from an EMBL/GenBank/DDBJ whole genome shotgun (WGS) entry which is preliminary data.</text>
</comment>
<accession>A0A163X642</accession>
<protein>
    <submittedName>
        <fullName evidence="2">Transcriptional regulator</fullName>
    </submittedName>
</protein>
<dbReference type="Pfam" id="PF04299">
    <property type="entry name" value="FMN_bind_2"/>
    <property type="match status" value="1"/>
</dbReference>